<evidence type="ECO:0000313" key="4">
    <source>
        <dbReference type="Proteomes" id="UP001430953"/>
    </source>
</evidence>
<organism evidence="3 4">
    <name type="scientific">Cardiocondyla obscurior</name>
    <dbReference type="NCBI Taxonomy" id="286306"/>
    <lineage>
        <taxon>Eukaryota</taxon>
        <taxon>Metazoa</taxon>
        <taxon>Ecdysozoa</taxon>
        <taxon>Arthropoda</taxon>
        <taxon>Hexapoda</taxon>
        <taxon>Insecta</taxon>
        <taxon>Pterygota</taxon>
        <taxon>Neoptera</taxon>
        <taxon>Endopterygota</taxon>
        <taxon>Hymenoptera</taxon>
        <taxon>Apocrita</taxon>
        <taxon>Aculeata</taxon>
        <taxon>Formicoidea</taxon>
        <taxon>Formicidae</taxon>
        <taxon>Myrmicinae</taxon>
        <taxon>Cardiocondyla</taxon>
    </lineage>
</organism>
<name>A0AAW2GE65_9HYME</name>
<sequence>MYLNRYLFFCRVLVYCCIYATFARLPKSPGKPVLAASDSERTPRGRNAEGRCRRVHLLRKGLRYTRQYPILRDNWHSGLNFHPRLSSPRRKERRGNDIGVRTAVASYSPSLIGIDVFALILGYFSRLKYSPRAIGAHASPGLSP</sequence>
<gene>
    <name evidence="3" type="ORF">PUN28_004731</name>
</gene>
<dbReference type="Proteomes" id="UP001430953">
    <property type="component" value="Unassembled WGS sequence"/>
</dbReference>
<evidence type="ECO:0000256" key="2">
    <source>
        <dbReference type="SAM" id="Phobius"/>
    </source>
</evidence>
<accession>A0AAW2GE65</accession>
<dbReference type="AlphaFoldDB" id="A0AAW2GE65"/>
<keyword evidence="4" id="KW-1185">Reference proteome</keyword>
<comment type="caution">
    <text evidence="3">The sequence shown here is derived from an EMBL/GenBank/DDBJ whole genome shotgun (WGS) entry which is preliminary data.</text>
</comment>
<feature type="region of interest" description="Disordered" evidence="1">
    <location>
        <begin position="29"/>
        <end position="48"/>
    </location>
</feature>
<keyword evidence="2" id="KW-1133">Transmembrane helix</keyword>
<keyword evidence="2" id="KW-0812">Transmembrane</keyword>
<evidence type="ECO:0000256" key="1">
    <source>
        <dbReference type="SAM" id="MobiDB-lite"/>
    </source>
</evidence>
<reference evidence="3 4" key="1">
    <citation type="submission" date="2023-03" db="EMBL/GenBank/DDBJ databases">
        <title>High recombination rates correlate with genetic variation in Cardiocondyla obscurior ants.</title>
        <authorList>
            <person name="Errbii M."/>
        </authorList>
    </citation>
    <scope>NUCLEOTIDE SEQUENCE [LARGE SCALE GENOMIC DNA]</scope>
    <source>
        <strain evidence="3">Alpha-2009</strain>
        <tissue evidence="3">Whole body</tissue>
    </source>
</reference>
<evidence type="ECO:0000313" key="3">
    <source>
        <dbReference type="EMBL" id="KAL0125873.1"/>
    </source>
</evidence>
<keyword evidence="2" id="KW-0472">Membrane</keyword>
<feature type="transmembrane region" description="Helical" evidence="2">
    <location>
        <begin position="6"/>
        <end position="25"/>
    </location>
</feature>
<feature type="transmembrane region" description="Helical" evidence="2">
    <location>
        <begin position="98"/>
        <end position="124"/>
    </location>
</feature>
<evidence type="ECO:0008006" key="5">
    <source>
        <dbReference type="Google" id="ProtNLM"/>
    </source>
</evidence>
<protein>
    <recommendedName>
        <fullName evidence="5">Secreted protein</fullName>
    </recommendedName>
</protein>
<dbReference type="EMBL" id="JADYXP020000004">
    <property type="protein sequence ID" value="KAL0125873.1"/>
    <property type="molecule type" value="Genomic_DNA"/>
</dbReference>
<proteinExistence type="predicted"/>
<feature type="compositionally biased region" description="Basic and acidic residues" evidence="1">
    <location>
        <begin position="38"/>
        <end position="48"/>
    </location>
</feature>